<comment type="caution">
    <text evidence="9">The sequence shown here is derived from an EMBL/GenBank/DDBJ whole genome shotgun (WGS) entry which is preliminary data.</text>
</comment>
<dbReference type="PANTHER" id="PTHR23150">
    <property type="entry name" value="SULFATASE MODIFYING FACTOR 1, 2"/>
    <property type="match status" value="1"/>
</dbReference>
<dbReference type="SUPFAM" id="SSF56436">
    <property type="entry name" value="C-type lectin-like"/>
    <property type="match status" value="1"/>
</dbReference>
<evidence type="ECO:0000313" key="10">
    <source>
        <dbReference type="Proteomes" id="UP000014627"/>
    </source>
</evidence>
<dbReference type="EMBL" id="ATLC01000056">
    <property type="protein sequence ID" value="EPJ27391.1"/>
    <property type="molecule type" value="Genomic_DNA"/>
</dbReference>
<dbReference type="GO" id="GO:0004674">
    <property type="term" value="F:protein serine/threonine kinase activity"/>
    <property type="evidence" value="ECO:0007669"/>
    <property type="project" value="UniProtKB-EC"/>
</dbReference>
<dbReference type="Gene3D" id="1.10.510.10">
    <property type="entry name" value="Transferase(Phosphotransferase) domain 1"/>
    <property type="match status" value="1"/>
</dbReference>
<dbReference type="InterPro" id="IPR042095">
    <property type="entry name" value="SUMF_sf"/>
</dbReference>
<dbReference type="InterPro" id="IPR000719">
    <property type="entry name" value="Prot_kinase_dom"/>
</dbReference>
<protein>
    <recommendedName>
        <fullName evidence="1">non-specific serine/threonine protein kinase</fullName>
        <ecNumber evidence="1">2.7.11.1</ecNumber>
    </recommendedName>
</protein>
<dbReference type="InterPro" id="IPR016187">
    <property type="entry name" value="CTDL_fold"/>
</dbReference>
<dbReference type="Gene3D" id="3.30.200.20">
    <property type="entry name" value="Phosphorylase Kinase, domain 1"/>
    <property type="match status" value="1"/>
</dbReference>
<dbReference type="SUPFAM" id="SSF56112">
    <property type="entry name" value="Protein kinase-like (PK-like)"/>
    <property type="match status" value="1"/>
</dbReference>
<evidence type="ECO:0000256" key="3">
    <source>
        <dbReference type="ARBA" id="ARBA00022741"/>
    </source>
</evidence>
<dbReference type="InterPro" id="IPR005532">
    <property type="entry name" value="SUMF_dom"/>
</dbReference>
<accession>A0ABN0MNB7</accession>
<organism evidence="9 10">
    <name type="scientific">Chlamydia psittaci 99DC5</name>
    <dbReference type="NCBI Taxonomy" id="1112251"/>
    <lineage>
        <taxon>Bacteria</taxon>
        <taxon>Pseudomonadati</taxon>
        <taxon>Chlamydiota</taxon>
        <taxon>Chlamydiia</taxon>
        <taxon>Chlamydiales</taxon>
        <taxon>Chlamydiaceae</taxon>
        <taxon>Chlamydia/Chlamydophila group</taxon>
        <taxon>Chlamydia</taxon>
    </lineage>
</organism>
<keyword evidence="4 9" id="KW-0418">Kinase</keyword>
<dbReference type="EC" id="2.7.11.1" evidence="1"/>
<evidence type="ECO:0000256" key="1">
    <source>
        <dbReference type="ARBA" id="ARBA00012513"/>
    </source>
</evidence>
<keyword evidence="10" id="KW-1185">Reference proteome</keyword>
<dbReference type="Pfam" id="PF00069">
    <property type="entry name" value="Pkinase"/>
    <property type="match status" value="1"/>
</dbReference>
<sequence>MESEQNIGIEFLGDYKILCYLRKDLWCQDILAEHRFIKKRYILKLLHSEFSSSEAFMNAFHETIIKLATIKHPGILSIENVSQADNQYFLVTEEKEVPTLSLSQYLSSFPQGLSELEIQEIVVQLAEVLDYAHSRGLVHGGLSLDSVHVDLSGESPTVFLPELGFSFLLKDHYTQHLLTKFPERSSLDKLKELLVFQAPEPMSGTISEDVYAFGVIVYFLLFRKFPQGVFPLPSEAFPDYIYSWDQLIKSCLSYSIDKRPRKLTPLIVKKTLGEQLLTAKMQCKEEQLREISDEPQVPSVANIYREGESRIHQESSDHSAFVLVEAKSIDEAMDTSVDSKEEVVREDESYANALQSLLIREPVVSRYVEEEKEEVKPQPLFTEMVFIEGGTFIRGSREGQRDEHPVHEIFLQSFFLDIHPVTNEQFVRYLECSGSEQDKYYNELIRLKDSRIQRRSGKLVIEPGYAKHPVVGVTWYGASGYAAWVGKRLPTEAEWEVAAYGGVAQQRYPCGEEIDKSLANFFSSDTTAVMSYPANAYGLYDMAGNVYEWCEDWYSYDFYELSAQESHAPQGPAQGVYRVLRGGCWKSLKDDLRCAHRHRNNPGAVNSTYGFRCAKGVK</sequence>
<dbReference type="PROSITE" id="PS50011">
    <property type="entry name" value="PROTEIN_KINASE_DOM"/>
    <property type="match status" value="1"/>
</dbReference>
<dbReference type="Gene3D" id="3.90.1580.10">
    <property type="entry name" value="paralog of FGE (formylglycine-generating enzyme)"/>
    <property type="match status" value="1"/>
</dbReference>
<name>A0ABN0MNB7_CHLPS</name>
<keyword evidence="2 9" id="KW-0808">Transferase</keyword>
<dbReference type="RefSeq" id="WP_006343284.1">
    <property type="nucleotide sequence ID" value="NZ_KE356190.1"/>
</dbReference>
<evidence type="ECO:0000256" key="4">
    <source>
        <dbReference type="ARBA" id="ARBA00022777"/>
    </source>
</evidence>
<evidence type="ECO:0000256" key="6">
    <source>
        <dbReference type="ARBA" id="ARBA00047899"/>
    </source>
</evidence>
<dbReference type="Pfam" id="PF03781">
    <property type="entry name" value="FGE-sulfatase"/>
    <property type="match status" value="1"/>
</dbReference>
<proteinExistence type="predicted"/>
<evidence type="ECO:0000256" key="7">
    <source>
        <dbReference type="ARBA" id="ARBA00048679"/>
    </source>
</evidence>
<dbReference type="InterPro" id="IPR051043">
    <property type="entry name" value="Sulfatase_Mod_Factor_Kinase"/>
</dbReference>
<evidence type="ECO:0000259" key="8">
    <source>
        <dbReference type="PROSITE" id="PS50011"/>
    </source>
</evidence>
<feature type="domain" description="Protein kinase" evidence="8">
    <location>
        <begin position="15"/>
        <end position="381"/>
    </location>
</feature>
<dbReference type="GeneID" id="12243073"/>
<reference evidence="9 10" key="1">
    <citation type="submission" date="2013-04" db="EMBL/GenBank/DDBJ databases">
        <title>Genome sequence of Chlamydia psittaci 99DC5.</title>
        <authorList>
            <person name="Huot-Creasy H."/>
            <person name="McCracken C.L."/>
            <person name="Humphries M."/>
            <person name="Sachse K."/>
            <person name="Laroucau K."/>
            <person name="Bavoil P."/>
            <person name="Myers G.S."/>
        </authorList>
    </citation>
    <scope>NUCLEOTIDE SEQUENCE [LARGE SCALE GENOMIC DNA]</scope>
    <source>
        <strain evidence="9 10">99DC5</strain>
    </source>
</reference>
<gene>
    <name evidence="9" type="primary">pkn1</name>
    <name evidence="9" type="ORF">CP99DC5_1074</name>
</gene>
<comment type="catalytic activity">
    <reaction evidence="6">
        <text>L-threonyl-[protein] + ATP = O-phospho-L-threonyl-[protein] + ADP + H(+)</text>
        <dbReference type="Rhea" id="RHEA:46608"/>
        <dbReference type="Rhea" id="RHEA-COMP:11060"/>
        <dbReference type="Rhea" id="RHEA-COMP:11605"/>
        <dbReference type="ChEBI" id="CHEBI:15378"/>
        <dbReference type="ChEBI" id="CHEBI:30013"/>
        <dbReference type="ChEBI" id="CHEBI:30616"/>
        <dbReference type="ChEBI" id="CHEBI:61977"/>
        <dbReference type="ChEBI" id="CHEBI:456216"/>
        <dbReference type="EC" id="2.7.11.1"/>
    </reaction>
</comment>
<dbReference type="InterPro" id="IPR011009">
    <property type="entry name" value="Kinase-like_dom_sf"/>
</dbReference>
<keyword evidence="5" id="KW-0067">ATP-binding</keyword>
<evidence type="ECO:0000313" key="9">
    <source>
        <dbReference type="EMBL" id="EPJ27391.1"/>
    </source>
</evidence>
<keyword evidence="3" id="KW-0547">Nucleotide-binding</keyword>
<dbReference type="PANTHER" id="PTHR23150:SF19">
    <property type="entry name" value="FORMYLGLYCINE-GENERATING ENZYME"/>
    <property type="match status" value="1"/>
</dbReference>
<evidence type="ECO:0000256" key="2">
    <source>
        <dbReference type="ARBA" id="ARBA00022679"/>
    </source>
</evidence>
<dbReference type="Proteomes" id="UP000014627">
    <property type="component" value="Unassembled WGS sequence"/>
</dbReference>
<evidence type="ECO:0000256" key="5">
    <source>
        <dbReference type="ARBA" id="ARBA00022840"/>
    </source>
</evidence>
<comment type="catalytic activity">
    <reaction evidence="7">
        <text>L-seryl-[protein] + ATP = O-phospho-L-seryl-[protein] + ADP + H(+)</text>
        <dbReference type="Rhea" id="RHEA:17989"/>
        <dbReference type="Rhea" id="RHEA-COMP:9863"/>
        <dbReference type="Rhea" id="RHEA-COMP:11604"/>
        <dbReference type="ChEBI" id="CHEBI:15378"/>
        <dbReference type="ChEBI" id="CHEBI:29999"/>
        <dbReference type="ChEBI" id="CHEBI:30616"/>
        <dbReference type="ChEBI" id="CHEBI:83421"/>
        <dbReference type="ChEBI" id="CHEBI:456216"/>
        <dbReference type="EC" id="2.7.11.1"/>
    </reaction>
</comment>
<dbReference type="SMART" id="SM00220">
    <property type="entry name" value="S_TKc"/>
    <property type="match status" value="1"/>
</dbReference>